<dbReference type="RefSeq" id="WP_257770303.1">
    <property type="nucleotide sequence ID" value="NZ_CP102480.1"/>
</dbReference>
<dbReference type="KEGG" id="naci:NUH88_04900"/>
<feature type="domain" description="Peptidase C45 hydrolase" evidence="1">
    <location>
        <begin position="113"/>
        <end position="311"/>
    </location>
</feature>
<evidence type="ECO:0000259" key="1">
    <source>
        <dbReference type="Pfam" id="PF03417"/>
    </source>
</evidence>
<keyword evidence="3" id="KW-1185">Reference proteome</keyword>
<organism evidence="2 3">
    <name type="scientific">Nisaea acidiphila</name>
    <dbReference type="NCBI Taxonomy" id="1862145"/>
    <lineage>
        <taxon>Bacteria</taxon>
        <taxon>Pseudomonadati</taxon>
        <taxon>Pseudomonadota</taxon>
        <taxon>Alphaproteobacteria</taxon>
        <taxon>Rhodospirillales</taxon>
        <taxon>Thalassobaculaceae</taxon>
        <taxon>Nisaea</taxon>
    </lineage>
</organism>
<dbReference type="Proteomes" id="UP001060336">
    <property type="component" value="Chromosome"/>
</dbReference>
<dbReference type="NCBIfam" id="NF040521">
    <property type="entry name" value="C45_proenzyme"/>
    <property type="match status" value="1"/>
</dbReference>
<accession>A0A9J7AUN1</accession>
<dbReference type="Pfam" id="PF03417">
    <property type="entry name" value="AAT"/>
    <property type="match status" value="1"/>
</dbReference>
<dbReference type="PANTHER" id="PTHR34180">
    <property type="entry name" value="PEPTIDASE C45"/>
    <property type="match status" value="1"/>
</dbReference>
<dbReference type="InterPro" id="IPR005079">
    <property type="entry name" value="Peptidase_C45_hydrolase"/>
</dbReference>
<sequence length="341" mass="37049">MDQIIASGTPYDLGQALGRKGRQAIAEASFATPQFRALEQWLGSERLKGLEVSARTSFPEFVREIEGIADGAEQPFEKIFLWNCRGDLRDLVRSDEDACTSLMLPAADGRPARLAHNEDGAPELAGQGFIAHFEPDISPAFDAYCYPGMLPGHAFGWNAAGIVQTINNIRPHDLTVGVPRHVITRAVLAAETIDEALELLKRTDRASGFHHNLADGSGRMVSVEAPASGFVAEEVSAPHAHANHLIRGGLAHVEQTISESSRQRQERADAMLAAGERDPLTILFDRTVQDNPILCRAEREASDSYTLATFACSFGSDGMEWGIYHGPDRKPVLRGGLDRAA</sequence>
<name>A0A9J7AUN1_9PROT</name>
<gene>
    <name evidence="2" type="ORF">NUH88_04900</name>
</gene>
<dbReference type="InterPro" id="IPR047801">
    <property type="entry name" value="Peptidase_C45"/>
</dbReference>
<evidence type="ECO:0000313" key="3">
    <source>
        <dbReference type="Proteomes" id="UP001060336"/>
    </source>
</evidence>
<dbReference type="PANTHER" id="PTHR34180:SF1">
    <property type="entry name" value="BETA-ALANYL-DOPAMINE_CARCININE HYDROLASE"/>
    <property type="match status" value="1"/>
</dbReference>
<dbReference type="InterPro" id="IPR047794">
    <property type="entry name" value="C45_proenzyme-like"/>
</dbReference>
<evidence type="ECO:0000313" key="2">
    <source>
        <dbReference type="EMBL" id="UUX51031.1"/>
    </source>
</evidence>
<dbReference type="Gene3D" id="1.10.10.2120">
    <property type="match status" value="1"/>
</dbReference>
<dbReference type="AlphaFoldDB" id="A0A9J7AUN1"/>
<protein>
    <submittedName>
        <fullName evidence="2">C45 family peptidase</fullName>
    </submittedName>
</protein>
<dbReference type="EMBL" id="CP102480">
    <property type="protein sequence ID" value="UUX51031.1"/>
    <property type="molecule type" value="Genomic_DNA"/>
</dbReference>
<reference evidence="2" key="1">
    <citation type="submission" date="2022-08" db="EMBL/GenBank/DDBJ databases">
        <title>Nisaea acidiphila sp. nov., isolated from a marine algal debris and emended description of the genus Nisaea Urios et al. 2008.</title>
        <authorList>
            <person name="Kwon K."/>
        </authorList>
    </citation>
    <scope>NUCLEOTIDE SEQUENCE</scope>
    <source>
        <strain evidence="2">MEBiC11861</strain>
    </source>
</reference>
<dbReference type="Gene3D" id="3.60.60.10">
    <property type="entry name" value="Penicillin V Acylase, Chain A"/>
    <property type="match status" value="1"/>
</dbReference>
<proteinExistence type="predicted"/>